<dbReference type="EMBL" id="LWCA01001673">
    <property type="protein sequence ID" value="OAF64686.1"/>
    <property type="molecule type" value="Genomic_DNA"/>
</dbReference>
<comment type="caution">
    <text evidence="1">The sequence shown here is derived from an EMBL/GenBank/DDBJ whole genome shotgun (WGS) entry which is preliminary data.</text>
</comment>
<gene>
    <name evidence="1" type="ORF">A3Q56_07565</name>
</gene>
<feature type="non-terminal residue" evidence="1">
    <location>
        <position position="114"/>
    </location>
</feature>
<dbReference type="AlphaFoldDB" id="A0A177ARP8"/>
<protein>
    <submittedName>
        <fullName evidence="1">ER membrane protein complex subunit 8/9</fullName>
    </submittedName>
</protein>
<dbReference type="PANTHER" id="PTHR12941">
    <property type="entry name" value="ER MEMBRANE PROTEIN COMPLEX"/>
    <property type="match status" value="1"/>
</dbReference>
<dbReference type="PANTHER" id="PTHR12941:SF10">
    <property type="entry name" value="ER MEMBRANE PROTEIN COMPLEX SUBUNIT 8_9 HOMOLOG"/>
    <property type="match status" value="1"/>
</dbReference>
<sequence>MYLSKKAIMKMCFHSAKYPHYAINGLLLASSFNGPNKDSICEAYPLFHEILGLSGPMEIATLIIQEYIADKNLKIVGYYQANEHISNSTPNESAYSIAESFCDDDREDPFYLVM</sequence>
<name>A0A177ARP8_9BILA</name>
<evidence type="ECO:0000313" key="2">
    <source>
        <dbReference type="Proteomes" id="UP000078046"/>
    </source>
</evidence>
<dbReference type="GO" id="GO:0072546">
    <property type="term" value="C:EMC complex"/>
    <property type="evidence" value="ECO:0007669"/>
    <property type="project" value="InterPro"/>
</dbReference>
<dbReference type="OrthoDB" id="194468at2759"/>
<dbReference type="Pfam" id="PF03665">
    <property type="entry name" value="UPF0172"/>
    <property type="match status" value="1"/>
</dbReference>
<proteinExistence type="predicted"/>
<evidence type="ECO:0000313" key="1">
    <source>
        <dbReference type="EMBL" id="OAF64686.1"/>
    </source>
</evidence>
<organism evidence="1 2">
    <name type="scientific">Intoshia linei</name>
    <dbReference type="NCBI Taxonomy" id="1819745"/>
    <lineage>
        <taxon>Eukaryota</taxon>
        <taxon>Metazoa</taxon>
        <taxon>Spiralia</taxon>
        <taxon>Lophotrochozoa</taxon>
        <taxon>Mesozoa</taxon>
        <taxon>Orthonectida</taxon>
        <taxon>Rhopaluridae</taxon>
        <taxon>Intoshia</taxon>
    </lineage>
</organism>
<reference evidence="1 2" key="1">
    <citation type="submission" date="2016-04" db="EMBL/GenBank/DDBJ databases">
        <title>The genome of Intoshia linei affirms orthonectids as highly simplified spiralians.</title>
        <authorList>
            <person name="Mikhailov K.V."/>
            <person name="Slusarev G.S."/>
            <person name="Nikitin M.A."/>
            <person name="Logacheva M.D."/>
            <person name="Penin A."/>
            <person name="Aleoshin V."/>
            <person name="Panchin Y.V."/>
        </authorList>
    </citation>
    <scope>NUCLEOTIDE SEQUENCE [LARGE SCALE GENOMIC DNA]</scope>
    <source>
        <strain evidence="1">Intl2013</strain>
        <tissue evidence="1">Whole animal</tissue>
    </source>
</reference>
<accession>A0A177ARP8</accession>
<dbReference type="Proteomes" id="UP000078046">
    <property type="component" value="Unassembled WGS sequence"/>
</dbReference>
<keyword evidence="2" id="KW-1185">Reference proteome</keyword>
<dbReference type="InterPro" id="IPR005366">
    <property type="entry name" value="EMC8/9"/>
</dbReference>